<organism evidence="1 2">
    <name type="scientific">Stegodyphus mimosarum</name>
    <name type="common">African social velvet spider</name>
    <dbReference type="NCBI Taxonomy" id="407821"/>
    <lineage>
        <taxon>Eukaryota</taxon>
        <taxon>Metazoa</taxon>
        <taxon>Ecdysozoa</taxon>
        <taxon>Arthropoda</taxon>
        <taxon>Chelicerata</taxon>
        <taxon>Arachnida</taxon>
        <taxon>Araneae</taxon>
        <taxon>Araneomorphae</taxon>
        <taxon>Entelegynae</taxon>
        <taxon>Eresoidea</taxon>
        <taxon>Eresidae</taxon>
        <taxon>Stegodyphus</taxon>
    </lineage>
</organism>
<dbReference type="EMBL" id="KK112380">
    <property type="protein sequence ID" value="KFM57483.1"/>
    <property type="molecule type" value="Genomic_DNA"/>
</dbReference>
<dbReference type="Proteomes" id="UP000054359">
    <property type="component" value="Unassembled WGS sequence"/>
</dbReference>
<proteinExistence type="predicted"/>
<feature type="non-terminal residue" evidence="1">
    <location>
        <position position="40"/>
    </location>
</feature>
<reference evidence="1 2" key="1">
    <citation type="submission" date="2013-11" db="EMBL/GenBank/DDBJ databases">
        <title>Genome sequencing of Stegodyphus mimosarum.</title>
        <authorList>
            <person name="Bechsgaard J."/>
        </authorList>
    </citation>
    <scope>NUCLEOTIDE SEQUENCE [LARGE SCALE GENOMIC DNA]</scope>
</reference>
<evidence type="ECO:0000313" key="2">
    <source>
        <dbReference type="Proteomes" id="UP000054359"/>
    </source>
</evidence>
<name>A0A087SX94_STEMI</name>
<gene>
    <name evidence="1" type="ORF">X975_24080</name>
</gene>
<accession>A0A087SX94</accession>
<dbReference type="AlphaFoldDB" id="A0A087SX94"/>
<evidence type="ECO:0000313" key="1">
    <source>
        <dbReference type="EMBL" id="KFM57483.1"/>
    </source>
</evidence>
<protein>
    <submittedName>
        <fullName evidence="1">Uncharacterized protein</fullName>
    </submittedName>
</protein>
<keyword evidence="2" id="KW-1185">Reference proteome</keyword>
<sequence length="40" mass="4717">MEMCWKAVQDKELAYQLHNLLEYKNNCKLLGNALSEAQYL</sequence>